<evidence type="ECO:0000256" key="2">
    <source>
        <dbReference type="RuleBase" id="RU000363"/>
    </source>
</evidence>
<comment type="similarity">
    <text evidence="2">Belongs to the short-chain dehydrogenases/reductases (SDR) family.</text>
</comment>
<proteinExistence type="inferred from homology"/>
<dbReference type="GO" id="GO:0016491">
    <property type="term" value="F:oxidoreductase activity"/>
    <property type="evidence" value="ECO:0007669"/>
    <property type="project" value="UniProtKB-KW"/>
</dbReference>
<comment type="caution">
    <text evidence="4">The sequence shown here is derived from an EMBL/GenBank/DDBJ whole genome shotgun (WGS) entry which is preliminary data.</text>
</comment>
<evidence type="ECO:0000256" key="1">
    <source>
        <dbReference type="ARBA" id="ARBA00023002"/>
    </source>
</evidence>
<evidence type="ECO:0000313" key="5">
    <source>
        <dbReference type="Proteomes" id="UP001174909"/>
    </source>
</evidence>
<organism evidence="4 5">
    <name type="scientific">Geodia barretti</name>
    <name type="common">Barrett's horny sponge</name>
    <dbReference type="NCBI Taxonomy" id="519541"/>
    <lineage>
        <taxon>Eukaryota</taxon>
        <taxon>Metazoa</taxon>
        <taxon>Porifera</taxon>
        <taxon>Demospongiae</taxon>
        <taxon>Heteroscleromorpha</taxon>
        <taxon>Tetractinellida</taxon>
        <taxon>Astrophorina</taxon>
        <taxon>Geodiidae</taxon>
        <taxon>Geodia</taxon>
    </lineage>
</organism>
<gene>
    <name evidence="4" type="ORF">GBAR_LOCUS30291</name>
</gene>
<dbReference type="PANTHER" id="PTHR43157:SF31">
    <property type="entry name" value="PHOSPHATIDYLINOSITOL-GLYCAN BIOSYNTHESIS CLASS F PROTEIN"/>
    <property type="match status" value="1"/>
</dbReference>
<protein>
    <submittedName>
        <fullName evidence="4">Retinol dehydrogenase 12</fullName>
    </submittedName>
</protein>
<dbReference type="AlphaFoldDB" id="A0AA35TYP9"/>
<dbReference type="PANTHER" id="PTHR43157">
    <property type="entry name" value="PHOSPHATIDYLINOSITOL-GLYCAN BIOSYNTHESIS CLASS F PROTEIN-RELATED"/>
    <property type="match status" value="1"/>
</dbReference>
<evidence type="ECO:0000256" key="3">
    <source>
        <dbReference type="SAM" id="Phobius"/>
    </source>
</evidence>
<name>A0AA35TYP9_GEOBA</name>
<dbReference type="SUPFAM" id="SSF51735">
    <property type="entry name" value="NAD(P)-binding Rossmann-fold domains"/>
    <property type="match status" value="1"/>
</dbReference>
<feature type="transmembrane region" description="Helical" evidence="3">
    <location>
        <begin position="21"/>
        <end position="47"/>
    </location>
</feature>
<keyword evidence="3" id="KW-0472">Membrane</keyword>
<dbReference type="Pfam" id="PF00106">
    <property type="entry name" value="adh_short"/>
    <property type="match status" value="1"/>
</dbReference>
<keyword evidence="3" id="KW-0812">Transmembrane</keyword>
<reference evidence="4" key="1">
    <citation type="submission" date="2023-03" db="EMBL/GenBank/DDBJ databases">
        <authorList>
            <person name="Steffen K."/>
            <person name="Cardenas P."/>
        </authorList>
    </citation>
    <scope>NUCLEOTIDE SEQUENCE</scope>
</reference>
<dbReference type="PRINTS" id="PR00081">
    <property type="entry name" value="GDHRDH"/>
</dbReference>
<dbReference type="Proteomes" id="UP001174909">
    <property type="component" value="Unassembled WGS sequence"/>
</dbReference>
<dbReference type="EMBL" id="CASHTH010004283">
    <property type="protein sequence ID" value="CAI8055476.1"/>
    <property type="molecule type" value="Genomic_DNA"/>
</dbReference>
<dbReference type="Gene3D" id="3.40.50.720">
    <property type="entry name" value="NAD(P)-binding Rossmann-like Domain"/>
    <property type="match status" value="1"/>
</dbReference>
<dbReference type="PRINTS" id="PR00080">
    <property type="entry name" value="SDRFAMILY"/>
</dbReference>
<keyword evidence="3" id="KW-1133">Transmembrane helix</keyword>
<keyword evidence="5" id="KW-1185">Reference proteome</keyword>
<keyword evidence="1" id="KW-0560">Oxidoreductase</keyword>
<dbReference type="InterPro" id="IPR036291">
    <property type="entry name" value="NAD(P)-bd_dom_sf"/>
</dbReference>
<sequence>MSPLLTLILRKRGQALNCGSAVRMAFLSSSVYFALGIPLVAAGYWMFRVFFVNGAACKSKARLDGKTVVITGANTGIGKETAIDLASRGGRIILGCRNVQRGEKACSEIREKSGRENVFFRQLDLASCKSIRSFAERILTEEKEINILINNAGIMMVPYQLTEDGFESQFGVNHLGHVLLTYLLLDRIKESAPSRIINVASFGHQYGSLDFRRHAVEERYSSGLAYTRSKLANVMFTRELAKRLSGSDVTVFSLHPGAIYTELGRHLLTGYLAPLIPLVRVAMWLFTKTAKQGAQTSIHCAVAKEVEGISGKYWDSCAVNKSSARSMNDDDCLRLWDLSCQLLGIDSDW</sequence>
<evidence type="ECO:0000313" key="4">
    <source>
        <dbReference type="EMBL" id="CAI8055476.1"/>
    </source>
</evidence>
<accession>A0AA35TYP9</accession>
<dbReference type="InterPro" id="IPR002347">
    <property type="entry name" value="SDR_fam"/>
</dbReference>